<keyword evidence="3 5" id="KW-1133">Transmembrane helix</keyword>
<evidence type="ECO:0008006" key="8">
    <source>
        <dbReference type="Google" id="ProtNLM"/>
    </source>
</evidence>
<accession>A0AAV5UIM3</accession>
<evidence type="ECO:0000256" key="2">
    <source>
        <dbReference type="ARBA" id="ARBA00022692"/>
    </source>
</evidence>
<evidence type="ECO:0000313" key="7">
    <source>
        <dbReference type="Proteomes" id="UP001432027"/>
    </source>
</evidence>
<dbReference type="GO" id="GO:0016020">
    <property type="term" value="C:membrane"/>
    <property type="evidence" value="ECO:0007669"/>
    <property type="project" value="UniProtKB-SubCell"/>
</dbReference>
<feature type="transmembrane region" description="Helical" evidence="5">
    <location>
        <begin position="152"/>
        <end position="170"/>
    </location>
</feature>
<reference evidence="6" key="1">
    <citation type="submission" date="2023-10" db="EMBL/GenBank/DDBJ databases">
        <title>Genome assembly of Pristionchus species.</title>
        <authorList>
            <person name="Yoshida K."/>
            <person name="Sommer R.J."/>
        </authorList>
    </citation>
    <scope>NUCLEOTIDE SEQUENCE</scope>
    <source>
        <strain evidence="6">RS0144</strain>
    </source>
</reference>
<evidence type="ECO:0000256" key="1">
    <source>
        <dbReference type="ARBA" id="ARBA00004141"/>
    </source>
</evidence>
<name>A0AAV5UIM3_9BILA</name>
<feature type="transmembrane region" description="Helical" evidence="5">
    <location>
        <begin position="73"/>
        <end position="93"/>
    </location>
</feature>
<evidence type="ECO:0000256" key="5">
    <source>
        <dbReference type="SAM" id="Phobius"/>
    </source>
</evidence>
<evidence type="ECO:0000256" key="4">
    <source>
        <dbReference type="ARBA" id="ARBA00023136"/>
    </source>
</evidence>
<protein>
    <recommendedName>
        <fullName evidence="8">G protein-coupled receptor</fullName>
    </recommendedName>
</protein>
<dbReference type="EMBL" id="BTSX01000006">
    <property type="protein sequence ID" value="GMT06911.1"/>
    <property type="molecule type" value="Genomic_DNA"/>
</dbReference>
<gene>
    <name evidence="6" type="ORF">PENTCL1PPCAC_29085</name>
</gene>
<feature type="non-terminal residue" evidence="6">
    <location>
        <position position="179"/>
    </location>
</feature>
<dbReference type="Proteomes" id="UP001432027">
    <property type="component" value="Unassembled WGS sequence"/>
</dbReference>
<dbReference type="PANTHER" id="PTHR34492">
    <property type="entry name" value="GUSTATORY RECEPTOR FAMILY"/>
    <property type="match status" value="1"/>
</dbReference>
<evidence type="ECO:0000313" key="6">
    <source>
        <dbReference type="EMBL" id="GMT06911.1"/>
    </source>
</evidence>
<feature type="non-terminal residue" evidence="6">
    <location>
        <position position="1"/>
    </location>
</feature>
<dbReference type="PANTHER" id="PTHR34492:SF2">
    <property type="entry name" value="G PROTEIN-COUPLED RECEPTOR"/>
    <property type="match status" value="1"/>
</dbReference>
<comment type="subcellular location">
    <subcellularLocation>
        <location evidence="1">Membrane</location>
        <topology evidence="1">Multi-pass membrane protein</topology>
    </subcellularLocation>
</comment>
<evidence type="ECO:0000256" key="3">
    <source>
        <dbReference type="ARBA" id="ARBA00022989"/>
    </source>
</evidence>
<feature type="transmembrane region" description="Helical" evidence="5">
    <location>
        <begin position="43"/>
        <end position="61"/>
    </location>
</feature>
<keyword evidence="2 5" id="KW-0812">Transmembrane</keyword>
<dbReference type="GO" id="GO:0050909">
    <property type="term" value="P:sensory perception of taste"/>
    <property type="evidence" value="ECO:0007669"/>
    <property type="project" value="InterPro"/>
</dbReference>
<proteinExistence type="predicted"/>
<sequence>LKRKFQKNCTNQAEAMDFFAQSIEKNSRIIMSVRYLDDMFKRFVFFEICMVIPMLLFMAYIAITRRDAPLDEFIPALIMIALCITGFYVLTVFPARLHSQINDTHTLFCTNIRQWIPYGQKVHTAALVFSSHLEHNDLGVTLWGFALLSKPLILTFLSAMTTALALFLQFSDCKRQIES</sequence>
<dbReference type="AlphaFoldDB" id="A0AAV5UIM3"/>
<dbReference type="InterPro" id="IPR013604">
    <property type="entry name" value="7TM_chemorcpt"/>
</dbReference>
<comment type="caution">
    <text evidence="6">The sequence shown here is derived from an EMBL/GenBank/DDBJ whole genome shotgun (WGS) entry which is preliminary data.</text>
</comment>
<organism evidence="6 7">
    <name type="scientific">Pristionchus entomophagus</name>
    <dbReference type="NCBI Taxonomy" id="358040"/>
    <lineage>
        <taxon>Eukaryota</taxon>
        <taxon>Metazoa</taxon>
        <taxon>Ecdysozoa</taxon>
        <taxon>Nematoda</taxon>
        <taxon>Chromadorea</taxon>
        <taxon>Rhabditida</taxon>
        <taxon>Rhabditina</taxon>
        <taxon>Diplogasteromorpha</taxon>
        <taxon>Diplogasteroidea</taxon>
        <taxon>Neodiplogasteridae</taxon>
        <taxon>Pristionchus</taxon>
    </lineage>
</organism>
<dbReference type="Pfam" id="PF08395">
    <property type="entry name" value="7tm_7"/>
    <property type="match status" value="1"/>
</dbReference>
<keyword evidence="7" id="KW-1185">Reference proteome</keyword>
<keyword evidence="4 5" id="KW-0472">Membrane</keyword>